<dbReference type="GO" id="GO:0016787">
    <property type="term" value="F:hydrolase activity"/>
    <property type="evidence" value="ECO:0007669"/>
    <property type="project" value="InterPro"/>
</dbReference>
<dbReference type="Proteomes" id="UP000315700">
    <property type="component" value="Chromosome"/>
</dbReference>
<feature type="domain" description="3-keto-alpha-glucoside-1,2-lyase/3-keto-2-hydroxy-glucal hydratase" evidence="1">
    <location>
        <begin position="37"/>
        <end position="215"/>
    </location>
</feature>
<evidence type="ECO:0000313" key="2">
    <source>
        <dbReference type="EMBL" id="QDT53557.1"/>
    </source>
</evidence>
<dbReference type="RefSeq" id="WP_145028860.1">
    <property type="nucleotide sequence ID" value="NZ_CP036271.1"/>
</dbReference>
<dbReference type="InterPro" id="IPR010496">
    <property type="entry name" value="AL/BT2_dom"/>
</dbReference>
<dbReference type="EMBL" id="CP036271">
    <property type="protein sequence ID" value="QDT53557.1"/>
    <property type="molecule type" value="Genomic_DNA"/>
</dbReference>
<name>A0A517SBP3_9PLAN</name>
<proteinExistence type="predicted"/>
<dbReference type="Gene3D" id="2.60.120.560">
    <property type="entry name" value="Exo-inulinase, domain 1"/>
    <property type="match status" value="1"/>
</dbReference>
<evidence type="ECO:0000313" key="3">
    <source>
        <dbReference type="Proteomes" id="UP000315700"/>
    </source>
</evidence>
<evidence type="ECO:0000259" key="1">
    <source>
        <dbReference type="Pfam" id="PF06439"/>
    </source>
</evidence>
<organism evidence="2 3">
    <name type="scientific">Caulifigura coniformis</name>
    <dbReference type="NCBI Taxonomy" id="2527983"/>
    <lineage>
        <taxon>Bacteria</taxon>
        <taxon>Pseudomonadati</taxon>
        <taxon>Planctomycetota</taxon>
        <taxon>Planctomycetia</taxon>
        <taxon>Planctomycetales</taxon>
        <taxon>Planctomycetaceae</taxon>
        <taxon>Caulifigura</taxon>
    </lineage>
</organism>
<protein>
    <recommendedName>
        <fullName evidence="1">3-keto-alpha-glucoside-1,2-lyase/3-keto-2-hydroxy-glucal hydratase domain-containing protein</fullName>
    </recommendedName>
</protein>
<dbReference type="KEGG" id="ccos:Pan44_15790"/>
<dbReference type="AlphaFoldDB" id="A0A517SBP3"/>
<gene>
    <name evidence="2" type="ORF">Pan44_15790</name>
</gene>
<reference evidence="2 3" key="1">
    <citation type="submission" date="2019-02" db="EMBL/GenBank/DDBJ databases">
        <title>Deep-cultivation of Planctomycetes and their phenomic and genomic characterization uncovers novel biology.</title>
        <authorList>
            <person name="Wiegand S."/>
            <person name="Jogler M."/>
            <person name="Boedeker C."/>
            <person name="Pinto D."/>
            <person name="Vollmers J."/>
            <person name="Rivas-Marin E."/>
            <person name="Kohn T."/>
            <person name="Peeters S.H."/>
            <person name="Heuer A."/>
            <person name="Rast P."/>
            <person name="Oberbeckmann S."/>
            <person name="Bunk B."/>
            <person name="Jeske O."/>
            <person name="Meyerdierks A."/>
            <person name="Storesund J.E."/>
            <person name="Kallscheuer N."/>
            <person name="Luecker S."/>
            <person name="Lage O.M."/>
            <person name="Pohl T."/>
            <person name="Merkel B.J."/>
            <person name="Hornburger P."/>
            <person name="Mueller R.-W."/>
            <person name="Bruemmer F."/>
            <person name="Labrenz M."/>
            <person name="Spormann A.M."/>
            <person name="Op den Camp H."/>
            <person name="Overmann J."/>
            <person name="Amann R."/>
            <person name="Jetten M.S.M."/>
            <person name="Mascher T."/>
            <person name="Medema M.H."/>
            <person name="Devos D.P."/>
            <person name="Kaster A.-K."/>
            <person name="Ovreas L."/>
            <person name="Rohde M."/>
            <person name="Galperin M.Y."/>
            <person name="Jogler C."/>
        </authorList>
    </citation>
    <scope>NUCLEOTIDE SEQUENCE [LARGE SCALE GENOMIC DNA]</scope>
    <source>
        <strain evidence="2 3">Pan44</strain>
    </source>
</reference>
<dbReference type="InParanoid" id="A0A517SBP3"/>
<sequence length="236" mass="25819">MTRFSVSVAIICCLAAAVDLPAEEKAAPAPKPAETGESLFDGKTLGGWKQADHYKPGPIEVKNGSLLIQRGEGKMSGIVWKGKELPKVDYEMTFEAQRVDGSDFFVGLTFPIQESPCTLIIGGWGGGLTGFSSIDGSDASENETTGYLPVENGKWYKVRMRVTGQRVDAWVDDKFLAGFDHRDRKVDVRLEVEANRPFGFATYQTVAALKNIRIRELTAAEKAQALTEADKALQEK</sequence>
<dbReference type="Pfam" id="PF06439">
    <property type="entry name" value="3keto-disac_hyd"/>
    <property type="match status" value="1"/>
</dbReference>
<dbReference type="OrthoDB" id="282033at2"/>
<keyword evidence="3" id="KW-1185">Reference proteome</keyword>
<accession>A0A517SBP3</accession>